<evidence type="ECO:0000313" key="4">
    <source>
        <dbReference type="Proteomes" id="UP000321612"/>
    </source>
</evidence>
<accession>A0A5C8GAY7</accession>
<evidence type="ECO:0000256" key="1">
    <source>
        <dbReference type="SAM" id="SignalP"/>
    </source>
</evidence>
<gene>
    <name evidence="3" type="ORF">ETF27_09710</name>
</gene>
<keyword evidence="4" id="KW-1185">Reference proteome</keyword>
<dbReference type="RefSeq" id="WP_130828894.1">
    <property type="nucleotide sequence ID" value="NZ_SDIK01000080.1"/>
</dbReference>
<proteinExistence type="predicted"/>
<feature type="chain" id="PRO_5022743850" evidence="1">
    <location>
        <begin position="21"/>
        <end position="846"/>
    </location>
</feature>
<keyword evidence="1" id="KW-0732">Signal</keyword>
<feature type="domain" description="DUF3943" evidence="2">
    <location>
        <begin position="440"/>
        <end position="545"/>
    </location>
</feature>
<dbReference type="Pfam" id="PF13084">
    <property type="entry name" value="DUF3943"/>
    <property type="match status" value="1"/>
</dbReference>
<evidence type="ECO:0000259" key="2">
    <source>
        <dbReference type="Pfam" id="PF13084"/>
    </source>
</evidence>
<dbReference type="InterPro" id="IPR025079">
    <property type="entry name" value="DUF3943"/>
</dbReference>
<feature type="signal peptide" evidence="1">
    <location>
        <begin position="1"/>
        <end position="20"/>
    </location>
</feature>
<name>A0A5C8GAY7_9BACT</name>
<protein>
    <submittedName>
        <fullName evidence="3">DUF3943 domain-containing protein</fullName>
    </submittedName>
</protein>
<evidence type="ECO:0000313" key="3">
    <source>
        <dbReference type="EMBL" id="TXJ59142.1"/>
    </source>
</evidence>
<organism evidence="3 4">
    <name type="scientific">Prevotella brunnea</name>
    <dbReference type="NCBI Taxonomy" id="2508867"/>
    <lineage>
        <taxon>Bacteria</taxon>
        <taxon>Pseudomonadati</taxon>
        <taxon>Bacteroidota</taxon>
        <taxon>Bacteroidia</taxon>
        <taxon>Bacteroidales</taxon>
        <taxon>Prevotellaceae</taxon>
        <taxon>Prevotella</taxon>
    </lineage>
</organism>
<sequence>MLKFARFLLLIILYPEATTAQINLSPNIAYQQYKVTDDSSKISCLSIGLLSNVDSLRGFQLGLVESTTRKDMRGVNIGGLWCSGRSNVHGLQLGGLINGVGEKMSGVQIATVANLAASTNGIQLAALGNTSATRFRGLQISGVSNVAVGVEKGIQLSALVNVSSGVVRGAQIGSYNYADTLNGSQIGLINVALTHPRGVQVGIFNYTRDTIANKIGLVNINPRTRIDLLLSYGSASRLNTTLRFRNRSTYSMVGFGLHYVGFDDAFSGTVFYRLGQYFPISKRWTLSGDLGFWHIENFEKNTRDKPQRLYSLQAHANADYQLSPMVGAFVSVGYGKTRYYGSNNKYKQGFLGSIGFTFKYDWKSNKQPLIEKALRRRTPVDSLKAFAYDAPWWQEKKKYWLGIAEAAGINVLVHSFDRFILNEDFAKVNFKTIGANFKNAFVWDNDQFSTNLFAHPYHGNLYFNAARSNGLNFWESVPYTFGGSLMWELIGEVEPPAINDLIATSFGGVCIGEITHRISALILNDRTRGFRRFLREFAATIINPMHGFNRLVSGEATRIHSDYYLYHDYARFPVEFNITIGSRYLADDGGLFRGEHNPYINMFLNYGDPFNEDENKPYDYFSANITIGLSANQPIINGMHLLGKLWSVPVYAGKHFDTEFGIFHHFNYYDSKPVKDGTSLTPYRISEAAAFGPGLIYRFQNVGNLKHLEQRLFMDAILLGGTKSDYYNVIDRDYNMGSGYSFKSNTIMEFARLGKFLLNLDYYRIFTWKGYENKDLEKIDPLFVNAQGDRGNAQLLVINPRMIFRLRGNLGIELSGSYFVRDTQYKFYDNVHTRTFELNGGLIYRF</sequence>
<dbReference type="AlphaFoldDB" id="A0A5C8GAY7"/>
<dbReference type="OrthoDB" id="9808630at2"/>
<dbReference type="EMBL" id="SDIK01000080">
    <property type="protein sequence ID" value="TXJ59142.1"/>
    <property type="molecule type" value="Genomic_DNA"/>
</dbReference>
<dbReference type="Proteomes" id="UP000321612">
    <property type="component" value="Unassembled WGS sequence"/>
</dbReference>
<reference evidence="4" key="1">
    <citation type="submission" date="2019-05" db="EMBL/GenBank/DDBJ databases">
        <title>Prevotella brunnea sp. nov., isolated from a wound of a patient.</title>
        <authorList>
            <person name="Buhl M."/>
        </authorList>
    </citation>
    <scope>NUCLEOTIDE SEQUENCE [LARGE SCALE GENOMIC DNA]</scope>
    <source>
        <strain evidence="4">A2672</strain>
    </source>
</reference>
<comment type="caution">
    <text evidence="3">The sequence shown here is derived from an EMBL/GenBank/DDBJ whole genome shotgun (WGS) entry which is preliminary data.</text>
</comment>